<reference evidence="5" key="1">
    <citation type="journal article" date="2019" name="Int. J. Syst. Evol. Microbiol.">
        <title>The Global Catalogue of Microorganisms (GCM) 10K type strain sequencing project: providing services to taxonomists for standard genome sequencing and annotation.</title>
        <authorList>
            <consortium name="The Broad Institute Genomics Platform"/>
            <consortium name="The Broad Institute Genome Sequencing Center for Infectious Disease"/>
            <person name="Wu L."/>
            <person name="Ma J."/>
        </authorList>
    </citation>
    <scope>NUCLEOTIDE SEQUENCE [LARGE SCALE GENOMIC DNA]</scope>
    <source>
        <strain evidence="5">CGMCC 1.15420</strain>
    </source>
</reference>
<dbReference type="EMBL" id="BMIW01000002">
    <property type="protein sequence ID" value="GGF84657.1"/>
    <property type="molecule type" value="Genomic_DNA"/>
</dbReference>
<dbReference type="InterPro" id="IPR012675">
    <property type="entry name" value="Beta-grasp_dom_sf"/>
</dbReference>
<dbReference type="NCBIfam" id="TIGR01682">
    <property type="entry name" value="moaD"/>
    <property type="match status" value="1"/>
</dbReference>
<evidence type="ECO:0000313" key="4">
    <source>
        <dbReference type="EMBL" id="GGF84657.1"/>
    </source>
</evidence>
<keyword evidence="1" id="KW-0547">Nucleotide-binding</keyword>
<organism evidence="4 5">
    <name type="scientific">Paenibacillus aceti</name>
    <dbReference type="NCBI Taxonomy" id="1820010"/>
    <lineage>
        <taxon>Bacteria</taxon>
        <taxon>Bacillati</taxon>
        <taxon>Bacillota</taxon>
        <taxon>Bacilli</taxon>
        <taxon>Bacillales</taxon>
        <taxon>Paenibacillaceae</taxon>
        <taxon>Paenibacillus</taxon>
    </lineage>
</organism>
<dbReference type="CDD" id="cd00754">
    <property type="entry name" value="Ubl_MoaD"/>
    <property type="match status" value="1"/>
</dbReference>
<sequence>MKITLSLFAGLADRLGTSRITFNCSESPLTAGRLKQLLSESYPEAAALISECLVAINQEYAASDCLIAETDEIALIPPVSGG</sequence>
<dbReference type="InterPro" id="IPR044672">
    <property type="entry name" value="MOCS2A"/>
</dbReference>
<dbReference type="InterPro" id="IPR016155">
    <property type="entry name" value="Mopterin_synth/thiamin_S_b"/>
</dbReference>
<proteinExistence type="inferred from homology"/>
<dbReference type="PANTHER" id="PTHR33359:SF1">
    <property type="entry name" value="MOLYBDOPTERIN SYNTHASE SULFUR CARRIER SUBUNIT"/>
    <property type="match status" value="1"/>
</dbReference>
<dbReference type="Pfam" id="PF02597">
    <property type="entry name" value="ThiS"/>
    <property type="match status" value="1"/>
</dbReference>
<evidence type="ECO:0000256" key="1">
    <source>
        <dbReference type="ARBA" id="ARBA00022741"/>
    </source>
</evidence>
<dbReference type="Gene3D" id="3.10.20.30">
    <property type="match status" value="1"/>
</dbReference>
<dbReference type="SUPFAM" id="SSF54285">
    <property type="entry name" value="MoaD/ThiS"/>
    <property type="match status" value="1"/>
</dbReference>
<gene>
    <name evidence="4" type="primary">moaD</name>
    <name evidence="4" type="ORF">GCM10010913_02660</name>
</gene>
<evidence type="ECO:0000256" key="3">
    <source>
        <dbReference type="ARBA" id="ARBA00024247"/>
    </source>
</evidence>
<accession>A0ABQ1VNZ4</accession>
<keyword evidence="5" id="KW-1185">Reference proteome</keyword>
<evidence type="ECO:0000313" key="5">
    <source>
        <dbReference type="Proteomes" id="UP000608420"/>
    </source>
</evidence>
<dbReference type="PANTHER" id="PTHR33359">
    <property type="entry name" value="MOLYBDOPTERIN SYNTHASE SULFUR CARRIER SUBUNIT"/>
    <property type="match status" value="1"/>
</dbReference>
<dbReference type="Proteomes" id="UP000608420">
    <property type="component" value="Unassembled WGS sequence"/>
</dbReference>
<protein>
    <recommendedName>
        <fullName evidence="3">Molybdopterin synthase sulfur carrier subunit</fullName>
    </recommendedName>
</protein>
<name>A0ABQ1VNZ4_9BACL</name>
<dbReference type="RefSeq" id="WP_120460508.1">
    <property type="nucleotide sequence ID" value="NZ_BMIW01000002.1"/>
</dbReference>
<comment type="similarity">
    <text evidence="2">Belongs to the MoaD family.</text>
</comment>
<evidence type="ECO:0000256" key="2">
    <source>
        <dbReference type="ARBA" id="ARBA00024200"/>
    </source>
</evidence>
<comment type="caution">
    <text evidence="4">The sequence shown here is derived from an EMBL/GenBank/DDBJ whole genome shotgun (WGS) entry which is preliminary data.</text>
</comment>
<dbReference type="InterPro" id="IPR003749">
    <property type="entry name" value="ThiS/MoaD-like"/>
</dbReference>